<feature type="chain" id="PRO_5046733330" description="PepSY domain-containing protein" evidence="2">
    <location>
        <begin position="22"/>
        <end position="115"/>
    </location>
</feature>
<feature type="signal peptide" evidence="2">
    <location>
        <begin position="1"/>
        <end position="21"/>
    </location>
</feature>
<feature type="region of interest" description="Disordered" evidence="1">
    <location>
        <begin position="92"/>
        <end position="115"/>
    </location>
</feature>
<dbReference type="Gene3D" id="3.10.450.40">
    <property type="match status" value="1"/>
</dbReference>
<reference evidence="4 5" key="1">
    <citation type="journal article" date="2019" name="Int. J. Syst. Evol. Microbiol.">
        <title>The Global Catalogue of Microorganisms (GCM) 10K type strain sequencing project: providing services to taxonomists for standard genome sequencing and annotation.</title>
        <authorList>
            <consortium name="The Broad Institute Genomics Platform"/>
            <consortium name="The Broad Institute Genome Sequencing Center for Infectious Disease"/>
            <person name="Wu L."/>
            <person name="Ma J."/>
        </authorList>
    </citation>
    <scope>NUCLEOTIDE SEQUENCE [LARGE SCALE GENOMIC DNA]</scope>
    <source>
        <strain evidence="4 5">JCM 15421</strain>
    </source>
</reference>
<dbReference type="RefSeq" id="WP_343793646.1">
    <property type="nucleotide sequence ID" value="NZ_BAAAEU010000025.1"/>
</dbReference>
<evidence type="ECO:0000259" key="3">
    <source>
        <dbReference type="Pfam" id="PF03413"/>
    </source>
</evidence>
<keyword evidence="5" id="KW-1185">Reference proteome</keyword>
<proteinExistence type="predicted"/>
<name>A0ABN1IXF5_9GAMM</name>
<evidence type="ECO:0000256" key="2">
    <source>
        <dbReference type="SAM" id="SignalP"/>
    </source>
</evidence>
<feature type="compositionally biased region" description="Basic and acidic residues" evidence="1">
    <location>
        <begin position="101"/>
        <end position="115"/>
    </location>
</feature>
<organism evidence="4 5">
    <name type="scientific">Dokdonella soli</name>
    <dbReference type="NCBI Taxonomy" id="529810"/>
    <lineage>
        <taxon>Bacteria</taxon>
        <taxon>Pseudomonadati</taxon>
        <taxon>Pseudomonadota</taxon>
        <taxon>Gammaproteobacteria</taxon>
        <taxon>Lysobacterales</taxon>
        <taxon>Rhodanobacteraceae</taxon>
        <taxon>Dokdonella</taxon>
    </lineage>
</organism>
<dbReference type="Proteomes" id="UP001501523">
    <property type="component" value="Unassembled WGS sequence"/>
</dbReference>
<feature type="domain" description="PepSY" evidence="3">
    <location>
        <begin position="33"/>
        <end position="92"/>
    </location>
</feature>
<dbReference type="EMBL" id="BAAAEU010000025">
    <property type="protein sequence ID" value="GAA0723380.1"/>
    <property type="molecule type" value="Genomic_DNA"/>
</dbReference>
<gene>
    <name evidence="4" type="ORF">GCM10009105_35350</name>
</gene>
<comment type="caution">
    <text evidence="4">The sequence shown here is derived from an EMBL/GenBank/DDBJ whole genome shotgun (WGS) entry which is preliminary data.</text>
</comment>
<dbReference type="InterPro" id="IPR025711">
    <property type="entry name" value="PepSY"/>
</dbReference>
<evidence type="ECO:0000256" key="1">
    <source>
        <dbReference type="SAM" id="MobiDB-lite"/>
    </source>
</evidence>
<evidence type="ECO:0000313" key="5">
    <source>
        <dbReference type="Proteomes" id="UP001501523"/>
    </source>
</evidence>
<sequence>MNSRIITSGAFVLVLAASAFAGQPPQDLHTQAKIAEADARATALQKVPDGTIASSELEKEHGKLIWSFDIKRPNSKDITEVQVDAKTGAIVSTQVESPADQVREAAADAKPHVQH</sequence>
<accession>A0ABN1IXF5</accession>
<dbReference type="Pfam" id="PF03413">
    <property type="entry name" value="PepSY"/>
    <property type="match status" value="1"/>
</dbReference>
<protein>
    <recommendedName>
        <fullName evidence="3">PepSY domain-containing protein</fullName>
    </recommendedName>
</protein>
<keyword evidence="2" id="KW-0732">Signal</keyword>
<evidence type="ECO:0000313" key="4">
    <source>
        <dbReference type="EMBL" id="GAA0723380.1"/>
    </source>
</evidence>